<evidence type="ECO:0008006" key="3">
    <source>
        <dbReference type="Google" id="ProtNLM"/>
    </source>
</evidence>
<reference evidence="2" key="1">
    <citation type="journal article" date="2019" name="Int. J. Syst. Evol. Microbiol.">
        <title>The Global Catalogue of Microorganisms (GCM) 10K type strain sequencing project: providing services to taxonomists for standard genome sequencing and annotation.</title>
        <authorList>
            <consortium name="The Broad Institute Genomics Platform"/>
            <consortium name="The Broad Institute Genome Sequencing Center for Infectious Disease"/>
            <person name="Wu L."/>
            <person name="Ma J."/>
        </authorList>
    </citation>
    <scope>NUCLEOTIDE SEQUENCE [LARGE SCALE GENOMIC DNA]</scope>
    <source>
        <strain evidence="2">CCUG 49339</strain>
    </source>
</reference>
<dbReference type="EMBL" id="JBHUEM010000009">
    <property type="protein sequence ID" value="MFD1736649.1"/>
    <property type="molecule type" value="Genomic_DNA"/>
</dbReference>
<evidence type="ECO:0000313" key="1">
    <source>
        <dbReference type="EMBL" id="MFD1736649.1"/>
    </source>
</evidence>
<keyword evidence="2" id="KW-1185">Reference proteome</keyword>
<proteinExistence type="predicted"/>
<dbReference type="RefSeq" id="WP_377927811.1">
    <property type="nucleotide sequence ID" value="NZ_JBHUEM010000009.1"/>
</dbReference>
<name>A0ABW4LNA4_9BACI</name>
<evidence type="ECO:0000313" key="2">
    <source>
        <dbReference type="Proteomes" id="UP001597214"/>
    </source>
</evidence>
<dbReference type="Proteomes" id="UP001597214">
    <property type="component" value="Unassembled WGS sequence"/>
</dbReference>
<organism evidence="1 2">
    <name type="scientific">Bacillus salitolerans</name>
    <dbReference type="NCBI Taxonomy" id="1437434"/>
    <lineage>
        <taxon>Bacteria</taxon>
        <taxon>Bacillati</taxon>
        <taxon>Bacillota</taxon>
        <taxon>Bacilli</taxon>
        <taxon>Bacillales</taxon>
        <taxon>Bacillaceae</taxon>
        <taxon>Bacillus</taxon>
    </lineage>
</organism>
<comment type="caution">
    <text evidence="1">The sequence shown here is derived from an EMBL/GenBank/DDBJ whole genome shotgun (WGS) entry which is preliminary data.</text>
</comment>
<accession>A0ABW4LNA4</accession>
<gene>
    <name evidence="1" type="ORF">ACFSCX_08725</name>
</gene>
<protein>
    <recommendedName>
        <fullName evidence="3">Lipoprotein</fullName>
    </recommendedName>
</protein>
<dbReference type="PROSITE" id="PS51257">
    <property type="entry name" value="PROKAR_LIPOPROTEIN"/>
    <property type="match status" value="1"/>
</dbReference>
<sequence length="144" mass="16564">MRHFLLLAIIYIFGSGCSKIGENDITLLPREYYRPLITSEEIGVAFGSPNESDAIIPVLLQNEKISDAIYITHDNVTLLGVRLKPYYRSVDKELVNEISTLSPISTSSIIVDPRKYRVLERLSKEKQYKGIDEDWLKEWSMLQE</sequence>